<feature type="region of interest" description="Disordered" evidence="1">
    <location>
        <begin position="230"/>
        <end position="279"/>
    </location>
</feature>
<feature type="compositionally biased region" description="Low complexity" evidence="1">
    <location>
        <begin position="230"/>
        <end position="245"/>
    </location>
</feature>
<organism evidence="5 6">
    <name type="scientific">Haemonchus contortus</name>
    <name type="common">Barber pole worm</name>
    <dbReference type="NCBI Taxonomy" id="6289"/>
    <lineage>
        <taxon>Eukaryota</taxon>
        <taxon>Metazoa</taxon>
        <taxon>Ecdysozoa</taxon>
        <taxon>Nematoda</taxon>
        <taxon>Chromadorea</taxon>
        <taxon>Rhabditida</taxon>
        <taxon>Rhabditina</taxon>
        <taxon>Rhabditomorpha</taxon>
        <taxon>Strongyloidea</taxon>
        <taxon>Trichostrongylidae</taxon>
        <taxon>Haemonchus</taxon>
    </lineage>
</organism>
<dbReference type="AlphaFoldDB" id="A0A7I4YEF7"/>
<dbReference type="Pfam" id="PF00059">
    <property type="entry name" value="Lectin_C"/>
    <property type="match status" value="1"/>
</dbReference>
<dbReference type="Pfam" id="PF00092">
    <property type="entry name" value="VWA"/>
    <property type="match status" value="1"/>
</dbReference>
<dbReference type="PROSITE" id="PS50041">
    <property type="entry name" value="C_TYPE_LECTIN_2"/>
    <property type="match status" value="1"/>
</dbReference>
<feature type="compositionally biased region" description="Low complexity" evidence="1">
    <location>
        <begin position="268"/>
        <end position="279"/>
    </location>
</feature>
<reference evidence="6" key="1">
    <citation type="submission" date="2020-12" db="UniProtKB">
        <authorList>
            <consortium name="WormBaseParasite"/>
        </authorList>
    </citation>
    <scope>IDENTIFICATION</scope>
    <source>
        <strain evidence="6">MHco3</strain>
    </source>
</reference>
<keyword evidence="5" id="KW-1185">Reference proteome</keyword>
<evidence type="ECO:0000313" key="6">
    <source>
        <dbReference type="WBParaSite" id="HCON_00088750-00001"/>
    </source>
</evidence>
<sequence length="649" mass="71201">MLRLVLYGLYLLGIAYICNASFSCTSADSSHYSCTRDVILAIDATSNMVTKDNIRAEFDFIENWILPRLDIRKGFVDVGVTAYGTGSTTIYDFNYNRQQICDNLEKLWNNVDIDSASNVPLSRTIRNLFNNFGFDYTSLVLFTGDREQADVDAAGAQVEYYIENRLALNFSIVVVNYGNCSFNTWPQMHTNTYDANTINVDQLSNYVDDSICTPVYPTTQAPTVTTTVSSTVTTTESGTSTLSTTGSGGSSGTTARYDDSTSGTNFAPHTSSTPLPTTPEYLMTTANIQPTLEPTHSVPSLPVANINNTGCNCVLKTVWLDVFLLMEATTAMTPAGITSATDYVVSAFTKLTVGQAEQYQTRFGVIRYASTVDLIADLNVYTSTADLFDLTISSLNETGTNIEGAIRLATSKFASASHRLAARPVLIIVGSTYKSGGYNDPTQAANEFREDGGTIITIEYVQEHGLAVPLLRTLASPNYNLTNKKDDGSMLRADDLRHLLCEANCFCSTNWMPYNADKWDAPQGGCYFPIGISAIQMLANRTCFRDKDAVLALDEDANKNFFLLSVFSSKTKFWLGLEYDGSQWTWPGGYSAGYTNWGPGQPDYSKGNCAYMQQYSGFSSGWFTDDCNNDHNYICQTKPCDSTNYCAAG</sequence>
<dbReference type="PROSITE" id="PS51257">
    <property type="entry name" value="PROKAR_LIPOPROTEIN"/>
    <property type="match status" value="1"/>
</dbReference>
<dbReference type="SMART" id="SM00034">
    <property type="entry name" value="CLECT"/>
    <property type="match status" value="1"/>
</dbReference>
<feature type="domain" description="VWFA" evidence="4">
    <location>
        <begin position="321"/>
        <end position="500"/>
    </location>
</feature>
<dbReference type="InterPro" id="IPR016187">
    <property type="entry name" value="CTDL_fold"/>
</dbReference>
<proteinExistence type="predicted"/>
<accession>A0A7I4YEF7</accession>
<protein>
    <submittedName>
        <fullName evidence="6">VWFA domain-containing protein</fullName>
    </submittedName>
</protein>
<dbReference type="InterPro" id="IPR016186">
    <property type="entry name" value="C-type_lectin-like/link_sf"/>
</dbReference>
<dbReference type="Gene3D" id="3.10.100.10">
    <property type="entry name" value="Mannose-Binding Protein A, subunit A"/>
    <property type="match status" value="1"/>
</dbReference>
<evidence type="ECO:0000259" key="3">
    <source>
        <dbReference type="PROSITE" id="PS50041"/>
    </source>
</evidence>
<evidence type="ECO:0000256" key="2">
    <source>
        <dbReference type="SAM" id="SignalP"/>
    </source>
</evidence>
<keyword evidence="2" id="KW-0732">Signal</keyword>
<feature type="signal peptide" evidence="2">
    <location>
        <begin position="1"/>
        <end position="20"/>
    </location>
</feature>
<dbReference type="PANTHER" id="PTHR31024:SF3">
    <property type="entry name" value="C-TYPE LECTIN-RELATED"/>
    <property type="match status" value="1"/>
</dbReference>
<dbReference type="Gene3D" id="3.40.50.410">
    <property type="entry name" value="von Willebrand factor, type A domain"/>
    <property type="match status" value="2"/>
</dbReference>
<dbReference type="Proteomes" id="UP000025227">
    <property type="component" value="Unplaced"/>
</dbReference>
<dbReference type="InterPro" id="IPR001304">
    <property type="entry name" value="C-type_lectin-like"/>
</dbReference>
<dbReference type="InterPro" id="IPR036465">
    <property type="entry name" value="vWFA_dom_sf"/>
</dbReference>
<dbReference type="SUPFAM" id="SSF56436">
    <property type="entry name" value="C-type lectin-like"/>
    <property type="match status" value="1"/>
</dbReference>
<dbReference type="SMART" id="SM00327">
    <property type="entry name" value="VWA"/>
    <property type="match status" value="2"/>
</dbReference>
<dbReference type="SUPFAM" id="SSF53300">
    <property type="entry name" value="vWA-like"/>
    <property type="match status" value="2"/>
</dbReference>
<dbReference type="WBParaSite" id="HCON_00088750-00001">
    <property type="protein sequence ID" value="HCON_00088750-00001"/>
    <property type="gene ID" value="HCON_00088750"/>
</dbReference>
<evidence type="ECO:0000256" key="1">
    <source>
        <dbReference type="SAM" id="MobiDB-lite"/>
    </source>
</evidence>
<evidence type="ECO:0000313" key="5">
    <source>
        <dbReference type="Proteomes" id="UP000025227"/>
    </source>
</evidence>
<dbReference type="PANTHER" id="PTHR31024">
    <property type="entry name" value="C-TYPE LECTIN"/>
    <property type="match status" value="1"/>
</dbReference>
<feature type="chain" id="PRO_5029709433" evidence="2">
    <location>
        <begin position="21"/>
        <end position="649"/>
    </location>
</feature>
<dbReference type="OMA" id="CKRENGA"/>
<evidence type="ECO:0000259" key="4">
    <source>
        <dbReference type="PROSITE" id="PS50234"/>
    </source>
</evidence>
<feature type="domain" description="C-type lectin" evidence="3">
    <location>
        <begin position="522"/>
        <end position="636"/>
    </location>
</feature>
<dbReference type="InterPro" id="IPR002035">
    <property type="entry name" value="VWF_A"/>
</dbReference>
<dbReference type="CDD" id="cd00037">
    <property type="entry name" value="CLECT"/>
    <property type="match status" value="1"/>
</dbReference>
<dbReference type="PROSITE" id="PS50234">
    <property type="entry name" value="VWFA"/>
    <property type="match status" value="1"/>
</dbReference>
<name>A0A7I4YEF7_HAECO</name>
<dbReference type="OrthoDB" id="5817090at2759"/>